<dbReference type="InParanoid" id="A0DMZ4"/>
<protein>
    <recommendedName>
        <fullName evidence="4">RRM domain-containing protein</fullName>
    </recommendedName>
</protein>
<evidence type="ECO:0000313" key="3">
    <source>
        <dbReference type="Proteomes" id="UP000000600"/>
    </source>
</evidence>
<evidence type="ECO:0000256" key="1">
    <source>
        <dbReference type="SAM" id="MobiDB-lite"/>
    </source>
</evidence>
<dbReference type="RefSeq" id="XP_001451808.1">
    <property type="nucleotide sequence ID" value="XM_001451771.1"/>
</dbReference>
<keyword evidence="3" id="KW-1185">Reference proteome</keyword>
<reference evidence="2 3" key="1">
    <citation type="journal article" date="2006" name="Nature">
        <title>Global trends of whole-genome duplications revealed by the ciliate Paramecium tetraurelia.</title>
        <authorList>
            <consortium name="Genoscope"/>
            <person name="Aury J.-M."/>
            <person name="Jaillon O."/>
            <person name="Duret L."/>
            <person name="Noel B."/>
            <person name="Jubin C."/>
            <person name="Porcel B.M."/>
            <person name="Segurens B."/>
            <person name="Daubin V."/>
            <person name="Anthouard V."/>
            <person name="Aiach N."/>
            <person name="Arnaiz O."/>
            <person name="Billaut A."/>
            <person name="Beisson J."/>
            <person name="Blanc I."/>
            <person name="Bouhouche K."/>
            <person name="Camara F."/>
            <person name="Duharcourt S."/>
            <person name="Guigo R."/>
            <person name="Gogendeau D."/>
            <person name="Katinka M."/>
            <person name="Keller A.-M."/>
            <person name="Kissmehl R."/>
            <person name="Klotz C."/>
            <person name="Koll F."/>
            <person name="Le Moue A."/>
            <person name="Lepere C."/>
            <person name="Malinsky S."/>
            <person name="Nowacki M."/>
            <person name="Nowak J.K."/>
            <person name="Plattner H."/>
            <person name="Poulain J."/>
            <person name="Ruiz F."/>
            <person name="Serrano V."/>
            <person name="Zagulski M."/>
            <person name="Dessen P."/>
            <person name="Betermier M."/>
            <person name="Weissenbach J."/>
            <person name="Scarpelli C."/>
            <person name="Schachter V."/>
            <person name="Sperling L."/>
            <person name="Meyer E."/>
            <person name="Cohen J."/>
            <person name="Wincker P."/>
        </authorList>
    </citation>
    <scope>NUCLEOTIDE SEQUENCE [LARGE SCALE GENOMIC DNA]</scope>
    <source>
        <strain evidence="2 3">Stock d4-2</strain>
    </source>
</reference>
<name>A0DMZ4_PARTE</name>
<evidence type="ECO:0008006" key="4">
    <source>
        <dbReference type="Google" id="ProtNLM"/>
    </source>
</evidence>
<gene>
    <name evidence="2" type="ORF">GSPATT00018616001</name>
</gene>
<organism evidence="2 3">
    <name type="scientific">Paramecium tetraurelia</name>
    <dbReference type="NCBI Taxonomy" id="5888"/>
    <lineage>
        <taxon>Eukaryota</taxon>
        <taxon>Sar</taxon>
        <taxon>Alveolata</taxon>
        <taxon>Ciliophora</taxon>
        <taxon>Intramacronucleata</taxon>
        <taxon>Oligohymenophorea</taxon>
        <taxon>Peniculida</taxon>
        <taxon>Parameciidae</taxon>
        <taxon>Paramecium</taxon>
    </lineage>
</organism>
<dbReference type="OrthoDB" id="307409at2759"/>
<dbReference type="HOGENOM" id="CLU_693481_0_0_1"/>
<feature type="compositionally biased region" description="Basic and acidic residues" evidence="1">
    <location>
        <begin position="10"/>
        <end position="20"/>
    </location>
</feature>
<feature type="region of interest" description="Disordered" evidence="1">
    <location>
        <begin position="1"/>
        <end position="61"/>
    </location>
</feature>
<feature type="region of interest" description="Disordered" evidence="1">
    <location>
        <begin position="166"/>
        <end position="257"/>
    </location>
</feature>
<dbReference type="EMBL" id="CT868507">
    <property type="protein sequence ID" value="CAK84411.1"/>
    <property type="molecule type" value="Genomic_DNA"/>
</dbReference>
<dbReference type="AlphaFoldDB" id="A0DMZ4"/>
<dbReference type="Proteomes" id="UP000000600">
    <property type="component" value="Unassembled WGS sequence"/>
</dbReference>
<proteinExistence type="predicted"/>
<sequence>MIQQQQLQEDGAKAEIKEDGGIVAQYPEESRNDPVHKTSTKRRTSSNDSSPSSSFENKIGKRYQSNSEFKVHFYVRHVHMNGMSDNEFLSFIKRKVNLAGSCEIVQMFNQQGSYCDVAIGMSNDDNAKLVYIGKKHFNFGRNGRQKETVELSDAFKNYLENKKMLDKEHLERSLRRNQQSKGRSDSSESSGRYKSRSSSKKKNRKRGDKKQAWQGSKKRSPSSSSEPKRAKKRKINRHSSQSSSRDSNREIVQPLKPQQVFTDKNTVYIFSIPQEVNENEVIQEIVQHHKQSAPISHIWNTLDKMQFLELQFQDENTAQFLCNLRPCLHVKGIPLLVVAKKQRPVQELLRNYEVQVELDRDVLAFNVYQEFKKYGDLIGIYVFQLNRNYLLLYSSSSQLQEALRPPVHLQLTINDQIVNANAKIIDKPIDIQRPLIKETLAYQLNNQTDEDDDSKAIIIFLQDKKRKTKRKVEKPQKK</sequence>
<accession>A0DMZ4</accession>
<dbReference type="KEGG" id="ptm:GSPATT00018616001"/>
<evidence type="ECO:0000313" key="2">
    <source>
        <dbReference type="EMBL" id="CAK84411.1"/>
    </source>
</evidence>
<dbReference type="GeneID" id="5037593"/>
<feature type="compositionally biased region" description="Basic residues" evidence="1">
    <location>
        <begin position="193"/>
        <end position="208"/>
    </location>
</feature>
<dbReference type="OMA" id="ISHIWNT"/>